<protein>
    <submittedName>
        <fullName evidence="2">Uncharacterized protein</fullName>
    </submittedName>
</protein>
<evidence type="ECO:0000313" key="2">
    <source>
        <dbReference type="EMBL" id="EAS63304.1"/>
    </source>
</evidence>
<keyword evidence="1" id="KW-0732">Signal</keyword>
<evidence type="ECO:0000313" key="3">
    <source>
        <dbReference type="Proteomes" id="UP000001603"/>
    </source>
</evidence>
<accession>Q1ZMD6</accession>
<feature type="chain" id="PRO_5004198978" evidence="1">
    <location>
        <begin position="24"/>
        <end position="188"/>
    </location>
</feature>
<organism evidence="2 3">
    <name type="scientific">Photobacterium angustum (strain S14 / CCUG 15956)</name>
    <name type="common">Vibrio sp. (strain S14 / CCUG 15956)</name>
    <dbReference type="NCBI Taxonomy" id="314292"/>
    <lineage>
        <taxon>Bacteria</taxon>
        <taxon>Pseudomonadati</taxon>
        <taxon>Pseudomonadota</taxon>
        <taxon>Gammaproteobacteria</taxon>
        <taxon>Vibrionales</taxon>
        <taxon>Vibrionaceae</taxon>
        <taxon>Photobacterium</taxon>
    </lineage>
</organism>
<dbReference type="OrthoDB" id="5830896at2"/>
<gene>
    <name evidence="2" type="ORF">VAS14_16022</name>
</gene>
<evidence type="ECO:0000256" key="1">
    <source>
        <dbReference type="SAM" id="SignalP"/>
    </source>
</evidence>
<dbReference type="AlphaFoldDB" id="Q1ZMD6"/>
<feature type="signal peptide" evidence="1">
    <location>
        <begin position="1"/>
        <end position="23"/>
    </location>
</feature>
<dbReference type="eggNOG" id="ENOG502ZQR9">
    <property type="taxonomic scope" value="Bacteria"/>
</dbReference>
<dbReference type="HOGENOM" id="CLU_1446406_0_0_6"/>
<dbReference type="Proteomes" id="UP000001603">
    <property type="component" value="Unassembled WGS sequence"/>
</dbReference>
<name>Q1ZMD6_PHOAS</name>
<dbReference type="EMBL" id="AAOJ01000008">
    <property type="protein sequence ID" value="EAS63304.1"/>
    <property type="molecule type" value="Genomic_DNA"/>
</dbReference>
<dbReference type="RefSeq" id="WP_005366836.1">
    <property type="nucleotide sequence ID" value="NZ_CH902599.1"/>
</dbReference>
<reference evidence="2 3" key="1">
    <citation type="journal article" date="2009" name="Proc. Natl. Acad. Sci. U.S.A.">
        <title>The genomic basis of trophic strategy in marine bacteria.</title>
        <authorList>
            <person name="Lauro F.M."/>
            <person name="McDougald D."/>
            <person name="Thomas T."/>
            <person name="Williams T.J."/>
            <person name="Egan S."/>
            <person name="Rice S."/>
            <person name="DeMaere M.Z."/>
            <person name="Ting L."/>
            <person name="Ertan H."/>
            <person name="Johnson J."/>
            <person name="Ferriera S."/>
            <person name="Lapidus A."/>
            <person name="Anderson I."/>
            <person name="Kyrpides N."/>
            <person name="Munk A.C."/>
            <person name="Detter C."/>
            <person name="Han C.S."/>
            <person name="Brown M.V."/>
            <person name="Robb F.T."/>
            <person name="Kjelleberg S."/>
            <person name="Cavicchioli R."/>
        </authorList>
    </citation>
    <scope>NUCLEOTIDE SEQUENCE [LARGE SCALE GENOMIC DNA]</scope>
    <source>
        <strain evidence="2 3">S14</strain>
    </source>
</reference>
<sequence>MKKALLAVALLSTLGMAATQAMAEDYTPGHASFQWAGSVPAQTDSGNNYFIVGAGSTTDFNNGQLVFANTNKGVQLTNSSTMSFKVVKHDSASGNKNYDPAVDTQPLGYTATLTDLEVGINGFMSQDGAEAFYVSVDGVNKNVNESITKAADSNTTNLKIVKGQGTNTLQAADNVVVQAVLAIAPTEA</sequence>
<comment type="caution">
    <text evidence="2">The sequence shown here is derived from an EMBL/GenBank/DDBJ whole genome shotgun (WGS) entry which is preliminary data.</text>
</comment>
<proteinExistence type="predicted"/>